<name>A0ABY6IZS2_9BACT</name>
<dbReference type="InterPro" id="IPR037066">
    <property type="entry name" value="Plug_dom_sf"/>
</dbReference>
<keyword evidence="11" id="KW-1185">Reference proteome</keyword>
<proteinExistence type="inferred from homology"/>
<keyword evidence="6 7" id="KW-0998">Cell outer membrane</keyword>
<feature type="chain" id="PRO_5046643804" evidence="8">
    <location>
        <begin position="36"/>
        <end position="1091"/>
    </location>
</feature>
<protein>
    <submittedName>
        <fullName evidence="10">SusC/RagA family TonB-linked outer membrane protein</fullName>
    </submittedName>
</protein>
<dbReference type="InterPro" id="IPR023996">
    <property type="entry name" value="TonB-dep_OMP_SusC/RagA"/>
</dbReference>
<evidence type="ECO:0000259" key="9">
    <source>
        <dbReference type="Pfam" id="PF07715"/>
    </source>
</evidence>
<evidence type="ECO:0000256" key="3">
    <source>
        <dbReference type="ARBA" id="ARBA00022452"/>
    </source>
</evidence>
<dbReference type="RefSeq" id="WP_264280254.1">
    <property type="nucleotide sequence ID" value="NZ_CP107006.1"/>
</dbReference>
<dbReference type="NCBIfam" id="TIGR04056">
    <property type="entry name" value="OMP_RagA_SusC"/>
    <property type="match status" value="1"/>
</dbReference>
<dbReference type="SUPFAM" id="SSF56935">
    <property type="entry name" value="Porins"/>
    <property type="match status" value="1"/>
</dbReference>
<feature type="domain" description="TonB-dependent receptor plug" evidence="9">
    <location>
        <begin position="151"/>
        <end position="270"/>
    </location>
</feature>
<evidence type="ECO:0000256" key="2">
    <source>
        <dbReference type="ARBA" id="ARBA00022448"/>
    </source>
</evidence>
<reference evidence="10" key="1">
    <citation type="submission" date="2022-10" db="EMBL/GenBank/DDBJ databases">
        <title>Chitinophaga sp. nov., isolated from soil.</title>
        <authorList>
            <person name="Jeon C.O."/>
        </authorList>
    </citation>
    <scope>NUCLEOTIDE SEQUENCE</scope>
    <source>
        <strain evidence="10">R8</strain>
    </source>
</reference>
<evidence type="ECO:0000313" key="10">
    <source>
        <dbReference type="EMBL" id="UYQ91897.1"/>
    </source>
</evidence>
<keyword evidence="8" id="KW-0732">Signal</keyword>
<keyword evidence="2 7" id="KW-0813">Transport</keyword>
<evidence type="ECO:0000256" key="8">
    <source>
        <dbReference type="SAM" id="SignalP"/>
    </source>
</evidence>
<dbReference type="Gene3D" id="2.40.170.20">
    <property type="entry name" value="TonB-dependent receptor, beta-barrel domain"/>
    <property type="match status" value="1"/>
</dbReference>
<evidence type="ECO:0000256" key="6">
    <source>
        <dbReference type="ARBA" id="ARBA00023237"/>
    </source>
</evidence>
<dbReference type="InterPro" id="IPR039426">
    <property type="entry name" value="TonB-dep_rcpt-like"/>
</dbReference>
<keyword evidence="4 7" id="KW-0812">Transmembrane</keyword>
<dbReference type="Pfam" id="PF07715">
    <property type="entry name" value="Plug"/>
    <property type="match status" value="1"/>
</dbReference>
<comment type="similarity">
    <text evidence="7">Belongs to the TonB-dependent receptor family.</text>
</comment>
<evidence type="ECO:0000256" key="4">
    <source>
        <dbReference type="ARBA" id="ARBA00022692"/>
    </source>
</evidence>
<evidence type="ECO:0000256" key="7">
    <source>
        <dbReference type="PROSITE-ProRule" id="PRU01360"/>
    </source>
</evidence>
<dbReference type="Proteomes" id="UP001162741">
    <property type="component" value="Chromosome"/>
</dbReference>
<keyword evidence="5 7" id="KW-0472">Membrane</keyword>
<dbReference type="InterPro" id="IPR012910">
    <property type="entry name" value="Plug_dom"/>
</dbReference>
<organism evidence="10 11">
    <name type="scientific">Chitinophaga horti</name>
    <dbReference type="NCBI Taxonomy" id="2920382"/>
    <lineage>
        <taxon>Bacteria</taxon>
        <taxon>Pseudomonadati</taxon>
        <taxon>Bacteroidota</taxon>
        <taxon>Chitinophagia</taxon>
        <taxon>Chitinophagales</taxon>
        <taxon>Chitinophagaceae</taxon>
        <taxon>Chitinophaga</taxon>
    </lineage>
</organism>
<evidence type="ECO:0000256" key="5">
    <source>
        <dbReference type="ARBA" id="ARBA00023136"/>
    </source>
</evidence>
<gene>
    <name evidence="10" type="ORF">MKQ68_17560</name>
</gene>
<sequence>MPVHQRSQSRKQRCAAVCIVTLLFLGMLLPCATFAQSQQPAITLVIGRENLDVAMLRLERASGIAFVYDAAELGKYKVGPRNYKNMPVYAVLTDLFTDKPFAFKQEGKQVIVYRKALSAQSLNSLPAQHMHVDTLQLGPVVVTALGLSRAQRSVGYAVTTLSNADVNTVKTPNLINALTAKVPGVQIRSMSPDPASSAFIVIRGESSLAGNSQPLFVIDGIPVQAGASIGGNVDYGNIISDINTDDIAEVTVLKGAGAAALYGSRAGNGVILITTKSGSGSKNGLGVSVSSAAMFDRAWQFPQFQNAYGAGSDLYATDTWGEAAWGAKLNDGSKRVQWNSPVDENGNFIPTDWVAYPNRVRDFFRTGQTYTNNIAVESGPGARGNFRLSYTDIHNLGVIPNTEMHKTSVNISAGYHVTRDVNVNVSMMYNSSGSDNRFSGDRNGVINTLYTTSPNVDVQQLRNYWKPGREGREQLTHLRDIASGKALVDNPYFIAYEQTNAFERNRLNGMGQLNYRMGRHFKLMLRTGVDQYVESRWSRKPFSTVNYPEGYYSSTDIFFRELNTDFLLTFDKTLRRNWSMSVSAGGNRMDRRHSGNTVTASKLVVPELYTVTNGASGSVQYDPFFFRKRINSLYITGQLAYGRSFFVDLSARNDWSSTLPSRHNAFLYPALSVSAIVSELLHLEPDGVLSFAKLRANVAQVGKDTDPYNLYNTFSFITDWGDLKRAEMETLMKNNKLKPEINTSLEVGADLRFFQNRLGVDVSYYRNGNRNQIIPIPTASSSGVTEKIINAGNIRTSGIEVQLTGTPVKGPLTWHTTVNYTRSREKVIALAPELIDGEIYLSGGEWTKILARPGGRMGDMYGEIYRVIPDGPNKGQPWLSDNGEYMLLGDNFQYYGNYNPDFMVGFSNNFNWGNFNLNFLLDYRQGGVFYSYTANNLQSDGRVVITLPGRGAENGGIAWTDDQGRQRHDGMLLAGFIQNADGSFRPNDVVIGPESYYPNYYWDYPARNSYSATYVKLRELACGYTFHQPFRFVEKIGITLTARNLFSWTAARNGYDPETSNKISGGRYNLGINTWTLPAIRSYGLKLDVNF</sequence>
<accession>A0ABY6IZS2</accession>
<evidence type="ECO:0000256" key="1">
    <source>
        <dbReference type="ARBA" id="ARBA00004571"/>
    </source>
</evidence>
<evidence type="ECO:0000313" key="11">
    <source>
        <dbReference type="Proteomes" id="UP001162741"/>
    </source>
</evidence>
<dbReference type="NCBIfam" id="TIGR04057">
    <property type="entry name" value="SusC_RagA_signa"/>
    <property type="match status" value="1"/>
</dbReference>
<feature type="signal peptide" evidence="8">
    <location>
        <begin position="1"/>
        <end position="35"/>
    </location>
</feature>
<keyword evidence="3 7" id="KW-1134">Transmembrane beta strand</keyword>
<dbReference type="Gene3D" id="2.170.130.10">
    <property type="entry name" value="TonB-dependent receptor, plug domain"/>
    <property type="match status" value="1"/>
</dbReference>
<dbReference type="Gene3D" id="3.55.50.30">
    <property type="match status" value="1"/>
</dbReference>
<dbReference type="EMBL" id="CP107006">
    <property type="protein sequence ID" value="UYQ91897.1"/>
    <property type="molecule type" value="Genomic_DNA"/>
</dbReference>
<dbReference type="InterPro" id="IPR036942">
    <property type="entry name" value="Beta-barrel_TonB_sf"/>
</dbReference>
<dbReference type="PROSITE" id="PS52016">
    <property type="entry name" value="TONB_DEPENDENT_REC_3"/>
    <property type="match status" value="1"/>
</dbReference>
<comment type="subcellular location">
    <subcellularLocation>
        <location evidence="1 7">Cell outer membrane</location>
        <topology evidence="1 7">Multi-pass membrane protein</topology>
    </subcellularLocation>
</comment>
<dbReference type="InterPro" id="IPR023997">
    <property type="entry name" value="TonB-dep_OMP_SusC/RagA_CS"/>
</dbReference>